<feature type="non-terminal residue" evidence="1">
    <location>
        <position position="123"/>
    </location>
</feature>
<dbReference type="AlphaFoldDB" id="A0A5C6M3P5"/>
<reference evidence="1 2" key="2">
    <citation type="submission" date="2019-08" db="EMBL/GenBank/DDBJ databases">
        <authorList>
            <person name="Henke P."/>
        </authorList>
    </citation>
    <scope>NUCLEOTIDE SEQUENCE [LARGE SCALE GENOMIC DNA]</scope>
    <source>
        <strain evidence="1">Phe10_nw2017</strain>
    </source>
</reference>
<accession>A0A5C6M3P5</accession>
<reference evidence="1 2" key="1">
    <citation type="submission" date="2019-08" db="EMBL/GenBank/DDBJ databases">
        <title>100 year-old enigma solved: identification of Planctomyces bekefii, the type genus and species of the phylum Planctomycetes.</title>
        <authorList>
            <person name="Svetlana D.N."/>
            <person name="Overmann J."/>
        </authorList>
    </citation>
    <scope>NUCLEOTIDE SEQUENCE [LARGE SCALE GENOMIC DNA]</scope>
    <source>
        <strain evidence="1">Phe10_nw2017</strain>
    </source>
</reference>
<dbReference type="PANTHER" id="PTHR43064:SF1">
    <property type="entry name" value="SLL1489 PROTEIN"/>
    <property type="match status" value="1"/>
</dbReference>
<gene>
    <name evidence="1" type="ORF">E3A20_15040</name>
</gene>
<proteinExistence type="predicted"/>
<evidence type="ECO:0000313" key="2">
    <source>
        <dbReference type="Proteomes" id="UP000321083"/>
    </source>
</evidence>
<sequence>MAMGLPDEATLRELLGGVYSGSGQLERALAGLRSLGLQQGSVGSQMGDCDLDLLREDRCGFPEVVYGPGKPADLVVRILQRQAEYGQDSLVTRVSGEQRDAVLGAIPGAIWKQTEENSNKRSN</sequence>
<organism evidence="1 2">
    <name type="scientific">Planctomyces bekefii</name>
    <dbReference type="NCBI Taxonomy" id="1653850"/>
    <lineage>
        <taxon>Bacteria</taxon>
        <taxon>Pseudomonadati</taxon>
        <taxon>Planctomycetota</taxon>
        <taxon>Planctomycetia</taxon>
        <taxon>Planctomycetales</taxon>
        <taxon>Planctomycetaceae</taxon>
        <taxon>Planctomyces</taxon>
    </lineage>
</organism>
<evidence type="ECO:0000313" key="1">
    <source>
        <dbReference type="EMBL" id="TWW09370.1"/>
    </source>
</evidence>
<dbReference type="EMBL" id="SRHE01000297">
    <property type="protein sequence ID" value="TWW09370.1"/>
    <property type="molecule type" value="Genomic_DNA"/>
</dbReference>
<keyword evidence="2" id="KW-1185">Reference proteome</keyword>
<dbReference type="GO" id="GO:0016787">
    <property type="term" value="F:hydrolase activity"/>
    <property type="evidence" value="ECO:0007669"/>
    <property type="project" value="InterPro"/>
</dbReference>
<dbReference type="Proteomes" id="UP000321083">
    <property type="component" value="Unassembled WGS sequence"/>
</dbReference>
<comment type="caution">
    <text evidence="1">The sequence shown here is derived from an EMBL/GenBank/DDBJ whole genome shotgun (WGS) entry which is preliminary data.</text>
</comment>
<dbReference type="PANTHER" id="PTHR43064">
    <property type="entry name" value="PHOSPHORIBOSYLAMINOIMIDAZOLE CARBOXYLASE-RELATED"/>
    <property type="match status" value="1"/>
</dbReference>
<protein>
    <submittedName>
        <fullName evidence="1">Uncharacterized protein</fullName>
    </submittedName>
</protein>
<dbReference type="InterPro" id="IPR039476">
    <property type="entry name" value="P2CMN_synthase_LarB"/>
</dbReference>
<name>A0A5C6M3P5_9PLAN</name>